<evidence type="ECO:0000256" key="1">
    <source>
        <dbReference type="ARBA" id="ARBA00005417"/>
    </source>
</evidence>
<feature type="domain" description="ABC transporter" evidence="5">
    <location>
        <begin position="17"/>
        <end position="255"/>
    </location>
</feature>
<evidence type="ECO:0000256" key="2">
    <source>
        <dbReference type="ARBA" id="ARBA00022448"/>
    </source>
</evidence>
<evidence type="ECO:0000256" key="4">
    <source>
        <dbReference type="ARBA" id="ARBA00022840"/>
    </source>
</evidence>
<dbReference type="InterPro" id="IPR003439">
    <property type="entry name" value="ABC_transporter-like_ATP-bd"/>
</dbReference>
<keyword evidence="3" id="KW-0547">Nucleotide-binding</keyword>
<dbReference type="InterPro" id="IPR003593">
    <property type="entry name" value="AAA+_ATPase"/>
</dbReference>
<dbReference type="CDD" id="cd03255">
    <property type="entry name" value="ABC_MJ0796_LolCDE_FtsE"/>
    <property type="match status" value="1"/>
</dbReference>
<dbReference type="InterPro" id="IPR015854">
    <property type="entry name" value="ABC_transpr_LolD-like"/>
</dbReference>
<dbReference type="PANTHER" id="PTHR24220">
    <property type="entry name" value="IMPORT ATP-BINDING PROTEIN"/>
    <property type="match status" value="1"/>
</dbReference>
<evidence type="ECO:0000256" key="3">
    <source>
        <dbReference type="ARBA" id="ARBA00022741"/>
    </source>
</evidence>
<dbReference type="Proteomes" id="UP001595824">
    <property type="component" value="Unassembled WGS sequence"/>
</dbReference>
<dbReference type="PROSITE" id="PS00211">
    <property type="entry name" value="ABC_TRANSPORTER_1"/>
    <property type="match status" value="1"/>
</dbReference>
<evidence type="ECO:0000313" key="7">
    <source>
        <dbReference type="Proteomes" id="UP001595824"/>
    </source>
</evidence>
<dbReference type="Pfam" id="PF00005">
    <property type="entry name" value="ABC_tran"/>
    <property type="match status" value="1"/>
</dbReference>
<organism evidence="6 7">
    <name type="scientific">Streptomyces andamanensis</name>
    <dbReference type="NCBI Taxonomy" id="1565035"/>
    <lineage>
        <taxon>Bacteria</taxon>
        <taxon>Bacillati</taxon>
        <taxon>Actinomycetota</taxon>
        <taxon>Actinomycetes</taxon>
        <taxon>Kitasatosporales</taxon>
        <taxon>Streptomycetaceae</taxon>
        <taxon>Streptomyces</taxon>
    </lineage>
</organism>
<dbReference type="RefSeq" id="WP_381742012.1">
    <property type="nucleotide sequence ID" value="NZ_JBHSDP010000024.1"/>
</dbReference>
<keyword evidence="4 6" id="KW-0067">ATP-binding</keyword>
<accession>A0ABV8TK96</accession>
<comment type="caution">
    <text evidence="6">The sequence shown here is derived from an EMBL/GenBank/DDBJ whole genome shotgun (WGS) entry which is preliminary data.</text>
</comment>
<gene>
    <name evidence="6" type="ORF">ACFPC0_24645</name>
</gene>
<reference evidence="7" key="1">
    <citation type="journal article" date="2019" name="Int. J. Syst. Evol. Microbiol.">
        <title>The Global Catalogue of Microorganisms (GCM) 10K type strain sequencing project: providing services to taxonomists for standard genome sequencing and annotation.</title>
        <authorList>
            <consortium name="The Broad Institute Genomics Platform"/>
            <consortium name="The Broad Institute Genome Sequencing Center for Infectious Disease"/>
            <person name="Wu L."/>
            <person name="Ma J."/>
        </authorList>
    </citation>
    <scope>NUCLEOTIDE SEQUENCE [LARGE SCALE GENOMIC DNA]</scope>
    <source>
        <strain evidence="7">PCU 347</strain>
    </source>
</reference>
<dbReference type="SMART" id="SM00382">
    <property type="entry name" value="AAA"/>
    <property type="match status" value="1"/>
</dbReference>
<dbReference type="InterPro" id="IPR017911">
    <property type="entry name" value="MacB-like_ATP-bd"/>
</dbReference>
<dbReference type="SUPFAM" id="SSF52540">
    <property type="entry name" value="P-loop containing nucleoside triphosphate hydrolases"/>
    <property type="match status" value="1"/>
</dbReference>
<name>A0ABV8TK96_9ACTN</name>
<dbReference type="InterPro" id="IPR017871">
    <property type="entry name" value="ABC_transporter-like_CS"/>
</dbReference>
<keyword evidence="2" id="KW-0813">Transport</keyword>
<dbReference type="GO" id="GO:0005524">
    <property type="term" value="F:ATP binding"/>
    <property type="evidence" value="ECO:0007669"/>
    <property type="project" value="UniProtKB-KW"/>
</dbReference>
<sequence length="260" mass="27920">MGDGRSVRDQAAEPPVLRAERLVKTHHGEGAPAHAVRGVDLSVRRGEFVAVTGPSGAGKSTLLHLLGGLQRPDAGSIWLDGRCTDSYSEARWAQERRRTVGIVFQFFNLVSNLSVADNVELPALLAGRTPRQARAEREELLAGLGLDGKGRSMPGELSGGEQQRVALARALVNHPPLLLADEPAGSLDSKGTREVMRLLSRFHARGQAIVLVTHDARLASAADRVISFFDGRIADDAELDGAPVPGRGISRVLELKDRTR</sequence>
<dbReference type="PROSITE" id="PS50893">
    <property type="entry name" value="ABC_TRANSPORTER_2"/>
    <property type="match status" value="1"/>
</dbReference>
<evidence type="ECO:0000259" key="5">
    <source>
        <dbReference type="PROSITE" id="PS50893"/>
    </source>
</evidence>
<dbReference type="Gene3D" id="3.40.50.300">
    <property type="entry name" value="P-loop containing nucleotide triphosphate hydrolases"/>
    <property type="match status" value="1"/>
</dbReference>
<protein>
    <submittedName>
        <fullName evidence="6">ABC transporter ATP-binding protein</fullName>
    </submittedName>
</protein>
<comment type="similarity">
    <text evidence="1">Belongs to the ABC transporter superfamily.</text>
</comment>
<keyword evidence="7" id="KW-1185">Reference proteome</keyword>
<proteinExistence type="inferred from homology"/>
<dbReference type="EMBL" id="JBHSDP010000024">
    <property type="protein sequence ID" value="MFC4330919.1"/>
    <property type="molecule type" value="Genomic_DNA"/>
</dbReference>
<evidence type="ECO:0000313" key="6">
    <source>
        <dbReference type="EMBL" id="MFC4330919.1"/>
    </source>
</evidence>
<dbReference type="PANTHER" id="PTHR24220:SF689">
    <property type="entry name" value="LIPOPROTEIN-RELEASING SYSTEM ATP-BINDING PROTEIN LOLD"/>
    <property type="match status" value="1"/>
</dbReference>
<dbReference type="InterPro" id="IPR027417">
    <property type="entry name" value="P-loop_NTPase"/>
</dbReference>